<feature type="signal peptide" evidence="2">
    <location>
        <begin position="1"/>
        <end position="16"/>
    </location>
</feature>
<evidence type="ECO:0000313" key="4">
    <source>
        <dbReference type="Proteomes" id="UP001324634"/>
    </source>
</evidence>
<protein>
    <recommendedName>
        <fullName evidence="5">DUF4403 family protein</fullName>
    </recommendedName>
</protein>
<evidence type="ECO:0000256" key="1">
    <source>
        <dbReference type="SAM" id="Coils"/>
    </source>
</evidence>
<evidence type="ECO:0008006" key="5">
    <source>
        <dbReference type="Google" id="ProtNLM"/>
    </source>
</evidence>
<dbReference type="EMBL" id="CP139487">
    <property type="protein sequence ID" value="WPU66579.1"/>
    <property type="molecule type" value="Genomic_DNA"/>
</dbReference>
<organism evidence="3 4">
    <name type="scientific">Peredibacter starrii</name>
    <dbReference type="NCBI Taxonomy" id="28202"/>
    <lineage>
        <taxon>Bacteria</taxon>
        <taxon>Pseudomonadati</taxon>
        <taxon>Bdellovibrionota</taxon>
        <taxon>Bacteriovoracia</taxon>
        <taxon>Bacteriovoracales</taxon>
        <taxon>Bacteriovoracaceae</taxon>
        <taxon>Peredibacter</taxon>
    </lineage>
</organism>
<keyword evidence="1" id="KW-0175">Coiled coil</keyword>
<dbReference type="Proteomes" id="UP001324634">
    <property type="component" value="Chromosome"/>
</dbReference>
<keyword evidence="2" id="KW-0732">Signal</keyword>
<feature type="coiled-coil region" evidence="1">
    <location>
        <begin position="182"/>
        <end position="209"/>
    </location>
</feature>
<gene>
    <name evidence="3" type="ORF">SOO65_07460</name>
</gene>
<evidence type="ECO:0000256" key="2">
    <source>
        <dbReference type="SAM" id="SignalP"/>
    </source>
</evidence>
<proteinExistence type="predicted"/>
<dbReference type="AlphaFoldDB" id="A0AAX4HUF0"/>
<dbReference type="RefSeq" id="WP_321398936.1">
    <property type="nucleotide sequence ID" value="NZ_CP139487.1"/>
</dbReference>
<reference evidence="3 4" key="1">
    <citation type="submission" date="2023-11" db="EMBL/GenBank/DDBJ databases">
        <title>Peredibacter starrii A3.12.</title>
        <authorList>
            <person name="Mitchell R.J."/>
        </authorList>
    </citation>
    <scope>NUCLEOTIDE SEQUENCE [LARGE SCALE GENOMIC DNA]</scope>
    <source>
        <strain evidence="3 4">A3.12</strain>
    </source>
</reference>
<evidence type="ECO:0000313" key="3">
    <source>
        <dbReference type="EMBL" id="WPU66579.1"/>
    </source>
</evidence>
<accession>A0AAX4HUF0</accession>
<name>A0AAX4HUF0_9BACT</name>
<feature type="chain" id="PRO_5043937681" description="DUF4403 family protein" evidence="2">
    <location>
        <begin position="17"/>
        <end position="459"/>
    </location>
</feature>
<sequence length="459" mass="51885">MKYIVFALFFSSFLHAQTLFETKVASIFVSEAFVNEQLAGHLSKSDLVQNLKMKLEPVTGKMLLQGDFQLPLDDMRAIGIERDLARFKFQLSILPKISQHKHLILEFPLSETYFYQANSKNPKRDRVVIPVQLLSLGLAATRGYLAALSGDFSTFDRKIAKYKALLKVANKSIVTEKNPDALEVLKSGKKSLELQIASVELERDNFKRTSKALNSIFAFSSEKDFNLNNEIQANGNTLMLKLKLSKLVPYLKDIELGGIRVGNNNPDNSGENFLIFDINTMVTEAPPAVKKTARKPINYKIPPSLMIRLSQDLFTSKLMLEKEKEKIGDSIKDFKIRFKNGGIHISGKVSKLFWDVPFEGLVDFISTGPDVFEVRLRQLEVMNLDLKFLTPVVLTAVKSRLKKGLSGIATYKYLGNKDHSRVLQVTIEPKKLIPAFPDFHLVGVDVRDRNFMLKLGRIQ</sequence>
<keyword evidence="4" id="KW-1185">Reference proteome</keyword>
<dbReference type="KEGG" id="psti:SOO65_07460"/>